<proteinExistence type="predicted"/>
<feature type="region of interest" description="Disordered" evidence="1">
    <location>
        <begin position="50"/>
        <end position="79"/>
    </location>
</feature>
<evidence type="ECO:0000256" key="1">
    <source>
        <dbReference type="SAM" id="MobiDB-lite"/>
    </source>
</evidence>
<dbReference type="KEGG" id="kpie:N5580_13140"/>
<dbReference type="EMBL" id="CP104758">
    <property type="protein sequence ID" value="WBG90031.1"/>
    <property type="molecule type" value="Genomic_DNA"/>
</dbReference>
<dbReference type="RefSeq" id="WP_269949339.1">
    <property type="nucleotide sequence ID" value="NZ_CP104758.1"/>
</dbReference>
<keyword evidence="3" id="KW-1185">Reference proteome</keyword>
<sequence>MAVEVTSDELKAVLQDEEVQALIVKKLSEKKTEGLAEAVTAQYKSLGIVADEPEPASTTDAAADTNTADSAASSADAAA</sequence>
<name>A0AAJ5QH36_9GAMM</name>
<feature type="compositionally biased region" description="Low complexity" evidence="1">
    <location>
        <begin position="56"/>
        <end position="79"/>
    </location>
</feature>
<organism evidence="2 3">
    <name type="scientific">Pantoea piersonii</name>
    <dbReference type="NCBI Taxonomy" id="2364647"/>
    <lineage>
        <taxon>Bacteria</taxon>
        <taxon>Pseudomonadati</taxon>
        <taxon>Pseudomonadota</taxon>
        <taxon>Gammaproteobacteria</taxon>
        <taxon>Enterobacterales</taxon>
        <taxon>Erwiniaceae</taxon>
        <taxon>Pantoea</taxon>
    </lineage>
</organism>
<protein>
    <submittedName>
        <fullName evidence="2">Uncharacterized protein</fullName>
    </submittedName>
</protein>
<accession>A0AAJ5QH36</accession>
<evidence type="ECO:0000313" key="2">
    <source>
        <dbReference type="EMBL" id="WBG90031.1"/>
    </source>
</evidence>
<gene>
    <name evidence="2" type="ORF">N5580_13140</name>
</gene>
<evidence type="ECO:0000313" key="3">
    <source>
        <dbReference type="Proteomes" id="UP001211544"/>
    </source>
</evidence>
<dbReference type="AlphaFoldDB" id="A0AAJ5QH36"/>
<dbReference type="Proteomes" id="UP001211544">
    <property type="component" value="Chromosome"/>
</dbReference>
<reference evidence="2 3" key="1">
    <citation type="journal article" date="2022" name="J Glob Antimicrob Resist">
        <title>First complete genome of a multidrug resistant strain of the novel human pathogen Kalamiella piersonii (GABEKP28) identified in human saliva.</title>
        <authorList>
            <person name="McDonagh F."/>
            <person name="Singh N.K."/>
            <person name="Venkateswaran K."/>
            <person name="Lonappan A.M."/>
            <person name="Hallahan B."/>
            <person name="Tuohy A."/>
            <person name="Burke L."/>
            <person name="Kovarova A."/>
            <person name="Miliotis G."/>
        </authorList>
    </citation>
    <scope>NUCLEOTIDE SEQUENCE [LARGE SCALE GENOMIC DNA]</scope>
    <source>
        <strain evidence="2 3">GABEKP28</strain>
    </source>
</reference>